<dbReference type="PANTHER" id="PTHR11240">
    <property type="entry name" value="RIBONUCLEASE T2"/>
    <property type="match status" value="1"/>
</dbReference>
<dbReference type="GO" id="GO:0033897">
    <property type="term" value="F:ribonuclease T2 activity"/>
    <property type="evidence" value="ECO:0007669"/>
    <property type="project" value="InterPro"/>
</dbReference>
<dbReference type="GO" id="GO:0003723">
    <property type="term" value="F:RNA binding"/>
    <property type="evidence" value="ECO:0007669"/>
    <property type="project" value="InterPro"/>
</dbReference>
<proteinExistence type="inferred from homology"/>
<dbReference type="InterPro" id="IPR001568">
    <property type="entry name" value="RNase_T2-like"/>
</dbReference>
<evidence type="ECO:0000256" key="3">
    <source>
        <dbReference type="ARBA" id="ARBA00022729"/>
    </source>
</evidence>
<evidence type="ECO:0000256" key="5">
    <source>
        <dbReference type="ARBA" id="ARBA00023239"/>
    </source>
</evidence>
<dbReference type="GO" id="GO:0006401">
    <property type="term" value="P:RNA catabolic process"/>
    <property type="evidence" value="ECO:0007669"/>
    <property type="project" value="TreeGrafter"/>
</dbReference>
<evidence type="ECO:0000256" key="2">
    <source>
        <dbReference type="ARBA" id="ARBA00022722"/>
    </source>
</evidence>
<evidence type="ECO:0000313" key="9">
    <source>
        <dbReference type="Proteomes" id="UP000813462"/>
    </source>
</evidence>
<evidence type="ECO:0000256" key="6">
    <source>
        <dbReference type="ARBA" id="ARBA00025641"/>
    </source>
</evidence>
<name>A0A978VZB8_ZIZJJ</name>
<comment type="similarity">
    <text evidence="1 7">Belongs to the RNase T2 family.</text>
</comment>
<keyword evidence="5" id="KW-0456">Lyase</keyword>
<dbReference type="Pfam" id="PF00445">
    <property type="entry name" value="Ribonuclease_T2"/>
    <property type="match status" value="1"/>
</dbReference>
<reference evidence="8" key="1">
    <citation type="journal article" date="2021" name="Front. Plant Sci.">
        <title>Chromosome-Scale Genome Assembly for Chinese Sour Jujube and Insights Into Its Genome Evolution and Domestication Signature.</title>
        <authorList>
            <person name="Shen L.-Y."/>
            <person name="Luo H."/>
            <person name="Wang X.-L."/>
            <person name="Wang X.-M."/>
            <person name="Qiu X.-J."/>
            <person name="Liu H."/>
            <person name="Zhou S.-S."/>
            <person name="Jia K.-H."/>
            <person name="Nie S."/>
            <person name="Bao Y.-T."/>
            <person name="Zhang R.-G."/>
            <person name="Yun Q.-Z."/>
            <person name="Chai Y.-H."/>
            <person name="Lu J.-Y."/>
            <person name="Li Y."/>
            <person name="Zhao S.-W."/>
            <person name="Mao J.-F."/>
            <person name="Jia S.-G."/>
            <person name="Mao Y.-M."/>
        </authorList>
    </citation>
    <scope>NUCLEOTIDE SEQUENCE</scope>
    <source>
        <strain evidence="8">AT0</strain>
        <tissue evidence="8">Leaf</tissue>
    </source>
</reference>
<dbReference type="EMBL" id="JAEACU010000001">
    <property type="protein sequence ID" value="KAH7545052.1"/>
    <property type="molecule type" value="Genomic_DNA"/>
</dbReference>
<comment type="function">
    <text evidence="6">Self-incompatibility (SI) is the inherited ability of a flowering plant to prevent self-fertilization by discriminating between self and non-self pollen during pollination. In many species, self-incompatibility is controlled by the single, multiallelic locus S.</text>
</comment>
<dbReference type="AlphaFoldDB" id="A0A978VZB8"/>
<dbReference type="InterPro" id="IPR036430">
    <property type="entry name" value="RNase_T2-like_sf"/>
</dbReference>
<dbReference type="InterPro" id="IPR018188">
    <property type="entry name" value="RNase_T2_His_AS_1"/>
</dbReference>
<comment type="caution">
    <text evidence="8">The sequence shown here is derived from an EMBL/GenBank/DDBJ whole genome shotgun (WGS) entry which is preliminary data.</text>
</comment>
<organism evidence="8 9">
    <name type="scientific">Ziziphus jujuba var. spinosa</name>
    <dbReference type="NCBI Taxonomy" id="714518"/>
    <lineage>
        <taxon>Eukaryota</taxon>
        <taxon>Viridiplantae</taxon>
        <taxon>Streptophyta</taxon>
        <taxon>Embryophyta</taxon>
        <taxon>Tracheophyta</taxon>
        <taxon>Spermatophyta</taxon>
        <taxon>Magnoliopsida</taxon>
        <taxon>eudicotyledons</taxon>
        <taxon>Gunneridae</taxon>
        <taxon>Pentapetalae</taxon>
        <taxon>rosids</taxon>
        <taxon>fabids</taxon>
        <taxon>Rosales</taxon>
        <taxon>Rhamnaceae</taxon>
        <taxon>Paliureae</taxon>
        <taxon>Ziziphus</taxon>
    </lineage>
</organism>
<gene>
    <name evidence="8" type="ORF">FEM48_Zijuj01G0052400</name>
</gene>
<keyword evidence="2" id="KW-0378">Hydrolase</keyword>
<evidence type="ECO:0000313" key="8">
    <source>
        <dbReference type="EMBL" id="KAH7545052.1"/>
    </source>
</evidence>
<dbReference type="GO" id="GO:0005576">
    <property type="term" value="C:extracellular region"/>
    <property type="evidence" value="ECO:0007669"/>
    <property type="project" value="TreeGrafter"/>
</dbReference>
<sequence>MFNNAFNSTINMHDYDRRKYEENNLAVQYGRNVCLTVILIILASHYSCETDKLGVQCPPNVCSTGHVKRCHPNPLPNFIIHGLWPKTISPRKNVTYDENVLKGQLLRDLHYYWPNLRKDYDKTFWAYEWVEHGPDYNLGDGSQLAYFNHTVNLFRTEALRLLGAEEKRYFKFNDTLEQLKNITTPELFCKKFEKEGRQLLLLIEIRFCLGNNLQNLTDCQPSNISASCNPEFSVYYLPPKK</sequence>
<evidence type="ECO:0000256" key="7">
    <source>
        <dbReference type="RuleBase" id="RU004328"/>
    </source>
</evidence>
<accession>A0A978VZB8</accession>
<dbReference type="PROSITE" id="PS00530">
    <property type="entry name" value="RNASE_T2_1"/>
    <property type="match status" value="1"/>
</dbReference>
<dbReference type="PANTHER" id="PTHR11240:SF22">
    <property type="entry name" value="RIBONUCLEASE T2"/>
    <property type="match status" value="1"/>
</dbReference>
<evidence type="ECO:0000256" key="4">
    <source>
        <dbReference type="ARBA" id="ARBA00023180"/>
    </source>
</evidence>
<keyword evidence="4" id="KW-0325">Glycoprotein</keyword>
<dbReference type="Proteomes" id="UP000813462">
    <property type="component" value="Unassembled WGS sequence"/>
</dbReference>
<evidence type="ECO:0000256" key="1">
    <source>
        <dbReference type="ARBA" id="ARBA00007469"/>
    </source>
</evidence>
<dbReference type="SUPFAM" id="SSF55895">
    <property type="entry name" value="Ribonuclease Rh-like"/>
    <property type="match status" value="1"/>
</dbReference>
<keyword evidence="3" id="KW-0732">Signal</keyword>
<dbReference type="Gene3D" id="3.90.730.10">
    <property type="entry name" value="Ribonuclease T2-like"/>
    <property type="match status" value="1"/>
</dbReference>
<protein>
    <submittedName>
        <fullName evidence="8">Uncharacterized protein</fullName>
    </submittedName>
</protein>
<keyword evidence="2" id="KW-0540">Nuclease</keyword>